<dbReference type="PANTHER" id="PTHR48078:SF6">
    <property type="entry name" value="L-THREONINE DEHYDRATASE CATABOLIC TDCB"/>
    <property type="match status" value="1"/>
</dbReference>
<dbReference type="PROSITE" id="PS00165">
    <property type="entry name" value="DEHYDRATASE_SER_THR"/>
    <property type="match status" value="1"/>
</dbReference>
<dbReference type="InterPro" id="IPR005789">
    <property type="entry name" value="Thr_deHydtase_catblc"/>
</dbReference>
<accession>A0ABM9D4T3</accession>
<evidence type="ECO:0000256" key="1">
    <source>
        <dbReference type="ARBA" id="ARBA00001933"/>
    </source>
</evidence>
<dbReference type="InterPro" id="IPR036052">
    <property type="entry name" value="TrpB-like_PALP_sf"/>
</dbReference>
<evidence type="ECO:0000256" key="3">
    <source>
        <dbReference type="ARBA" id="ARBA00010869"/>
    </source>
</evidence>
<dbReference type="PROSITE" id="PS51671">
    <property type="entry name" value="ACT"/>
    <property type="match status" value="1"/>
</dbReference>
<evidence type="ECO:0000256" key="5">
    <source>
        <dbReference type="ARBA" id="ARBA00022898"/>
    </source>
</evidence>
<protein>
    <submittedName>
        <fullName evidence="9">L-threonine ammonia-lyase</fullName>
        <ecNumber evidence="9">4.3.1.17</ecNumber>
        <ecNumber evidence="9">4.3.1.19</ecNumber>
    </submittedName>
</protein>
<keyword evidence="5" id="KW-0663">Pyridoxal phosphate</keyword>
<proteinExistence type="inferred from homology"/>
<evidence type="ECO:0000259" key="8">
    <source>
        <dbReference type="PROSITE" id="PS51671"/>
    </source>
</evidence>
<dbReference type="InterPro" id="IPR001926">
    <property type="entry name" value="TrpB-like_PALP"/>
</dbReference>
<dbReference type="InterPro" id="IPR045865">
    <property type="entry name" value="ACT-like_dom_sf"/>
</dbReference>
<evidence type="ECO:0000313" key="10">
    <source>
        <dbReference type="Proteomes" id="UP001295463"/>
    </source>
</evidence>
<dbReference type="InterPro" id="IPR050147">
    <property type="entry name" value="Ser/Thr_Dehydratase"/>
</dbReference>
<gene>
    <name evidence="9" type="primary">tdcB</name>
    <name evidence="9" type="ORF">GEAMG1_0042</name>
</gene>
<dbReference type="EMBL" id="OW150024">
    <property type="protein sequence ID" value="CAH2029864.1"/>
    <property type="molecule type" value="Genomic_DNA"/>
</dbReference>
<comment type="cofactor">
    <cofactor evidence="1">
        <name>pyridoxal 5'-phosphate</name>
        <dbReference type="ChEBI" id="CHEBI:597326"/>
    </cofactor>
</comment>
<keyword evidence="4" id="KW-0100">Branched-chain amino acid biosynthesis</keyword>
<sequence>MISYELVLEAADRLRKRVLQTELIASPHFSEHLGVPVLLKCENLQKTGAFKLRGALNFMTARDRAGLARGVTAASAGNHAQGVAFGADLLGIPARIFMPETTPPQKVQATRDLGAEVVLTGANFDESYDAALADSEQSGTVFIHPFDDPLVIAGQGTIGLEILKSLPDVGTVVVPIGGGGLIAGIATAIKATHPRVRIIGVETASAPSMYQAVKTGRRCTVSLAQTIADGIAVKTAGKVTLPIIRDLVDEIVLVQEEEIALAIVALLEKSKLLVEGAGAVTLAALLNNRVSDLQGKTVCLLSGGNIDVRTLSVVVERALLAAGRYLKLRIQLEDLPGALARLAGDIAASQANINLINHDRRSKGLGLGRTEVHLVLETRGQEHAAAVLAQLRERGYRLEVE</sequence>
<evidence type="ECO:0000256" key="7">
    <source>
        <dbReference type="ARBA" id="ARBA00049406"/>
    </source>
</evidence>
<feature type="domain" description="ACT" evidence="8">
    <location>
        <begin position="327"/>
        <end position="401"/>
    </location>
</feature>
<dbReference type="PANTHER" id="PTHR48078">
    <property type="entry name" value="THREONINE DEHYDRATASE, MITOCHONDRIAL-RELATED"/>
    <property type="match status" value="1"/>
</dbReference>
<dbReference type="Gene3D" id="3.40.50.1100">
    <property type="match status" value="2"/>
</dbReference>
<evidence type="ECO:0000313" key="9">
    <source>
        <dbReference type="EMBL" id="CAH2029864.1"/>
    </source>
</evidence>
<evidence type="ECO:0000256" key="6">
    <source>
        <dbReference type="ARBA" id="ARBA00023239"/>
    </source>
</evidence>
<dbReference type="RefSeq" id="WP_305730844.1">
    <property type="nucleotide sequence ID" value="NZ_OW150024.1"/>
</dbReference>
<comment type="catalytic activity">
    <reaction evidence="7">
        <text>L-serine = pyruvate + NH4(+)</text>
        <dbReference type="Rhea" id="RHEA:19169"/>
        <dbReference type="ChEBI" id="CHEBI:15361"/>
        <dbReference type="ChEBI" id="CHEBI:28938"/>
        <dbReference type="ChEBI" id="CHEBI:33384"/>
        <dbReference type="EC" id="4.3.1.17"/>
    </reaction>
</comment>
<comment type="pathway">
    <text evidence="2">Amino-acid biosynthesis; L-isoleucine biosynthesis; 2-oxobutanoate from L-threonine: step 1/1.</text>
</comment>
<dbReference type="Pfam" id="PF00291">
    <property type="entry name" value="PALP"/>
    <property type="match status" value="1"/>
</dbReference>
<dbReference type="Proteomes" id="UP001295463">
    <property type="component" value="Chromosome"/>
</dbReference>
<dbReference type="SUPFAM" id="SSF55021">
    <property type="entry name" value="ACT-like"/>
    <property type="match status" value="1"/>
</dbReference>
<dbReference type="EC" id="4.3.1.19" evidence="9"/>
<dbReference type="GO" id="GO:0003941">
    <property type="term" value="F:L-serine ammonia-lyase activity"/>
    <property type="evidence" value="ECO:0007669"/>
    <property type="project" value="UniProtKB-EC"/>
</dbReference>
<dbReference type="InterPro" id="IPR000634">
    <property type="entry name" value="Ser/Thr_deHydtase_PyrdxlP-BS"/>
</dbReference>
<keyword evidence="6 9" id="KW-0456">Lyase</keyword>
<dbReference type="InterPro" id="IPR002912">
    <property type="entry name" value="ACT_dom"/>
</dbReference>
<dbReference type="CDD" id="cd01562">
    <property type="entry name" value="Thr-dehyd"/>
    <property type="match status" value="1"/>
</dbReference>
<evidence type="ECO:0000256" key="4">
    <source>
        <dbReference type="ARBA" id="ARBA00022624"/>
    </source>
</evidence>
<keyword evidence="4" id="KW-0412">Isoleucine biosynthesis</keyword>
<name>A0ABM9D4T3_9BACT</name>
<dbReference type="GO" id="GO:0004794">
    <property type="term" value="F:threonine deaminase activity"/>
    <property type="evidence" value="ECO:0007669"/>
    <property type="project" value="UniProtKB-EC"/>
</dbReference>
<dbReference type="SUPFAM" id="SSF53686">
    <property type="entry name" value="Tryptophan synthase beta subunit-like PLP-dependent enzymes"/>
    <property type="match status" value="1"/>
</dbReference>
<dbReference type="CDD" id="cd04886">
    <property type="entry name" value="ACT_ThrD-II-like"/>
    <property type="match status" value="1"/>
</dbReference>
<dbReference type="InterPro" id="IPR044561">
    <property type="entry name" value="ACT_ThrD-II-like"/>
</dbReference>
<comment type="similarity">
    <text evidence="3">Belongs to the serine/threonine dehydratase family.</text>
</comment>
<organism evidence="9 10">
    <name type="scientific">Trichlorobacter ammonificans</name>
    <dbReference type="NCBI Taxonomy" id="2916410"/>
    <lineage>
        <taxon>Bacteria</taxon>
        <taxon>Pseudomonadati</taxon>
        <taxon>Thermodesulfobacteriota</taxon>
        <taxon>Desulfuromonadia</taxon>
        <taxon>Geobacterales</taxon>
        <taxon>Geobacteraceae</taxon>
        <taxon>Trichlorobacter</taxon>
    </lineage>
</organism>
<dbReference type="EC" id="4.3.1.17" evidence="9"/>
<dbReference type="NCBIfam" id="TIGR01127">
    <property type="entry name" value="ilvA_1Cterm"/>
    <property type="match status" value="1"/>
</dbReference>
<keyword evidence="10" id="KW-1185">Reference proteome</keyword>
<reference evidence="9 10" key="1">
    <citation type="submission" date="2022-03" db="EMBL/GenBank/DDBJ databases">
        <authorList>
            <person name="Koch H."/>
        </authorList>
    </citation>
    <scope>NUCLEOTIDE SEQUENCE [LARGE SCALE GENOMIC DNA]</scope>
    <source>
        <strain evidence="9 10">G1</strain>
    </source>
</reference>
<keyword evidence="4" id="KW-0028">Amino-acid biosynthesis</keyword>
<evidence type="ECO:0000256" key="2">
    <source>
        <dbReference type="ARBA" id="ARBA00004810"/>
    </source>
</evidence>